<organism evidence="1 2">
    <name type="scientific">Mycolicibacillus koreensis</name>
    <dbReference type="NCBI Taxonomy" id="1069220"/>
    <lineage>
        <taxon>Bacteria</taxon>
        <taxon>Bacillati</taxon>
        <taxon>Actinomycetota</taxon>
        <taxon>Actinomycetes</taxon>
        <taxon>Mycobacteriales</taxon>
        <taxon>Mycobacteriaceae</taxon>
        <taxon>Mycolicibacillus</taxon>
    </lineage>
</organism>
<dbReference type="AlphaFoldDB" id="A0AA91SQY6"/>
<protein>
    <submittedName>
        <fullName evidence="1">Uncharacterized protein</fullName>
    </submittedName>
</protein>
<dbReference type="EMBL" id="NCXO01000032">
    <property type="protein sequence ID" value="OSC32836.1"/>
    <property type="molecule type" value="Genomic_DNA"/>
</dbReference>
<evidence type="ECO:0000313" key="2">
    <source>
        <dbReference type="Proteomes" id="UP000193577"/>
    </source>
</evidence>
<dbReference type="Proteomes" id="UP000193577">
    <property type="component" value="Unassembled WGS sequence"/>
</dbReference>
<gene>
    <name evidence="1" type="ORF">B8W67_14050</name>
</gene>
<proteinExistence type="predicted"/>
<evidence type="ECO:0000313" key="1">
    <source>
        <dbReference type="EMBL" id="OSC32836.1"/>
    </source>
</evidence>
<sequence>MESGDAVTEYTEVVEAAIEHAEKPKRTAQLLEVATELGVTAVSIDVRHPSLTERDWPHSPRGCIFTPPDEYVGSWPAAWAIADRAGISRGAGSTGSHQADTSGLVPGIYEHRGGQWTRFDEEEI</sequence>
<keyword evidence="2" id="KW-1185">Reference proteome</keyword>
<accession>A0AA91SQY6</accession>
<comment type="caution">
    <text evidence="1">The sequence shown here is derived from an EMBL/GenBank/DDBJ whole genome shotgun (WGS) entry which is preliminary data.</text>
</comment>
<name>A0AA91SQY6_9MYCO</name>
<reference evidence="1 2" key="1">
    <citation type="submission" date="2017-04" db="EMBL/GenBank/DDBJ databases">
        <title>The new phylogeny of genus Mycobacterium.</title>
        <authorList>
            <person name="Tortoli E."/>
            <person name="Trovato A."/>
            <person name="Cirillo D.M."/>
        </authorList>
    </citation>
    <scope>NUCLEOTIDE SEQUENCE [LARGE SCALE GENOMIC DNA]</scope>
    <source>
        <strain evidence="1 2">KCTC 19819</strain>
    </source>
</reference>